<reference evidence="3 4" key="1">
    <citation type="submission" date="2017-10" db="EMBL/GenBank/DDBJ databases">
        <title>Draft genome of Longimonas halophila.</title>
        <authorList>
            <person name="Goh K.M."/>
            <person name="Shamsir M.S."/>
            <person name="Lim S.W."/>
        </authorList>
    </citation>
    <scope>NUCLEOTIDE SEQUENCE [LARGE SCALE GENOMIC DNA]</scope>
    <source>
        <strain evidence="3 4">KCTC 42399</strain>
    </source>
</reference>
<feature type="region of interest" description="Disordered" evidence="1">
    <location>
        <begin position="207"/>
        <end position="231"/>
    </location>
</feature>
<dbReference type="Pfam" id="PF01965">
    <property type="entry name" value="DJ-1_PfpI"/>
    <property type="match status" value="1"/>
</dbReference>
<dbReference type="EMBL" id="PDEP01000003">
    <property type="protein sequence ID" value="PEN08405.1"/>
    <property type="molecule type" value="Genomic_DNA"/>
</dbReference>
<evidence type="ECO:0000256" key="1">
    <source>
        <dbReference type="SAM" id="MobiDB-lite"/>
    </source>
</evidence>
<sequence>MRSLWRPWRHSSTLWMRLSSGMAKSIQGDTEAAVHVLGFPGAEELDLVGPYECFQTWHTQAAGWPCRVVALSDEPFTGAKGLTITPHSRLDATSIPNILVIPGGEGSRSVARSEAVLNRICMCLDRGGTVASVCTGVRVLHAAGVLQGRTVSTHHSAHDEVRGWPNVQLAQKRVTRDGPVWTAAGVSSGLDLALALVEARGGPSDRQIVSRYVEYPPDSDTASPPPERTHG</sequence>
<dbReference type="InterPro" id="IPR029062">
    <property type="entry name" value="Class_I_gatase-like"/>
</dbReference>
<comment type="caution">
    <text evidence="3">The sequence shown here is derived from an EMBL/GenBank/DDBJ whole genome shotgun (WGS) entry which is preliminary data.</text>
</comment>
<dbReference type="AlphaFoldDB" id="A0A2H3NNS1"/>
<dbReference type="OrthoDB" id="9803764at2"/>
<keyword evidence="4" id="KW-1185">Reference proteome</keyword>
<proteinExistence type="predicted"/>
<feature type="domain" description="DJ-1/PfpI" evidence="2">
    <location>
        <begin position="34"/>
        <end position="198"/>
    </location>
</feature>
<dbReference type="PANTHER" id="PTHR43130:SF3">
    <property type="entry name" value="HTH-TYPE TRANSCRIPTIONAL REGULATOR RV1931C"/>
    <property type="match status" value="1"/>
</dbReference>
<organism evidence="3 4">
    <name type="scientific">Longimonas halophila</name>
    <dbReference type="NCBI Taxonomy" id="1469170"/>
    <lineage>
        <taxon>Bacteria</taxon>
        <taxon>Pseudomonadati</taxon>
        <taxon>Rhodothermota</taxon>
        <taxon>Rhodothermia</taxon>
        <taxon>Rhodothermales</taxon>
        <taxon>Salisaetaceae</taxon>
        <taxon>Longimonas</taxon>
    </lineage>
</organism>
<dbReference type="Proteomes" id="UP000221024">
    <property type="component" value="Unassembled WGS sequence"/>
</dbReference>
<dbReference type="Gene3D" id="3.40.50.880">
    <property type="match status" value="1"/>
</dbReference>
<evidence type="ECO:0000313" key="3">
    <source>
        <dbReference type="EMBL" id="PEN08405.1"/>
    </source>
</evidence>
<evidence type="ECO:0000259" key="2">
    <source>
        <dbReference type="Pfam" id="PF01965"/>
    </source>
</evidence>
<protein>
    <submittedName>
        <fullName evidence="3">Thiamine biosynthesis protein ThiJ</fullName>
    </submittedName>
</protein>
<name>A0A2H3NNS1_9BACT</name>
<dbReference type="InterPro" id="IPR002818">
    <property type="entry name" value="DJ-1/PfpI"/>
</dbReference>
<dbReference type="InterPro" id="IPR052158">
    <property type="entry name" value="INH-QAR"/>
</dbReference>
<evidence type="ECO:0000313" key="4">
    <source>
        <dbReference type="Proteomes" id="UP000221024"/>
    </source>
</evidence>
<dbReference type="PANTHER" id="PTHR43130">
    <property type="entry name" value="ARAC-FAMILY TRANSCRIPTIONAL REGULATOR"/>
    <property type="match status" value="1"/>
</dbReference>
<dbReference type="SUPFAM" id="SSF52317">
    <property type="entry name" value="Class I glutamine amidotransferase-like"/>
    <property type="match status" value="1"/>
</dbReference>
<gene>
    <name evidence="3" type="ORF">CRI93_04640</name>
</gene>
<dbReference type="CDD" id="cd03139">
    <property type="entry name" value="GATase1_PfpI_2"/>
    <property type="match status" value="1"/>
</dbReference>
<accession>A0A2H3NNS1</accession>